<evidence type="ECO:0000313" key="3">
    <source>
        <dbReference type="Proteomes" id="UP001431783"/>
    </source>
</evidence>
<protein>
    <recommendedName>
        <fullName evidence="1">Rho-GAP domain-containing protein</fullName>
    </recommendedName>
</protein>
<keyword evidence="3" id="KW-1185">Reference proteome</keyword>
<organism evidence="2 3">
    <name type="scientific">Henosepilachna vigintioctopunctata</name>
    <dbReference type="NCBI Taxonomy" id="420089"/>
    <lineage>
        <taxon>Eukaryota</taxon>
        <taxon>Metazoa</taxon>
        <taxon>Ecdysozoa</taxon>
        <taxon>Arthropoda</taxon>
        <taxon>Hexapoda</taxon>
        <taxon>Insecta</taxon>
        <taxon>Pterygota</taxon>
        <taxon>Neoptera</taxon>
        <taxon>Endopterygota</taxon>
        <taxon>Coleoptera</taxon>
        <taxon>Polyphaga</taxon>
        <taxon>Cucujiformia</taxon>
        <taxon>Coccinelloidea</taxon>
        <taxon>Coccinellidae</taxon>
        <taxon>Epilachninae</taxon>
        <taxon>Epilachnini</taxon>
        <taxon>Henosepilachna</taxon>
    </lineage>
</organism>
<gene>
    <name evidence="2" type="ORF">WA026_019917</name>
</gene>
<evidence type="ECO:0000259" key="1">
    <source>
        <dbReference type="PROSITE" id="PS50238"/>
    </source>
</evidence>
<feature type="non-terminal residue" evidence="2">
    <location>
        <position position="104"/>
    </location>
</feature>
<evidence type="ECO:0000313" key="2">
    <source>
        <dbReference type="EMBL" id="KAK9886998.1"/>
    </source>
</evidence>
<dbReference type="GO" id="GO:0007165">
    <property type="term" value="P:signal transduction"/>
    <property type="evidence" value="ECO:0007669"/>
    <property type="project" value="InterPro"/>
</dbReference>
<dbReference type="PROSITE" id="PS50238">
    <property type="entry name" value="RHOGAP"/>
    <property type="match status" value="1"/>
</dbReference>
<feature type="domain" description="Rho-GAP" evidence="1">
    <location>
        <begin position="56"/>
        <end position="104"/>
    </location>
</feature>
<dbReference type="Gene3D" id="1.10.555.10">
    <property type="entry name" value="Rho GTPase activation protein"/>
    <property type="match status" value="1"/>
</dbReference>
<name>A0AAW1V2H4_9CUCU</name>
<dbReference type="AlphaFoldDB" id="A0AAW1V2H4"/>
<dbReference type="Proteomes" id="UP001431783">
    <property type="component" value="Unassembled WGS sequence"/>
</dbReference>
<proteinExistence type="predicted"/>
<dbReference type="EMBL" id="JARQZJ010000104">
    <property type="protein sequence ID" value="KAK9886998.1"/>
    <property type="molecule type" value="Genomic_DNA"/>
</dbReference>
<dbReference type="InterPro" id="IPR000198">
    <property type="entry name" value="RhoGAP_dom"/>
</dbReference>
<sequence>MAEQPDVMGHDTNILNQPYTMQELNSALHSMKNTAGGPDNIPMIFLKHFILNAFQSVISDHTGAIPSLLPPIIIDCINEIERRQPEEPGLYQVPGSKMHVKTLK</sequence>
<dbReference type="InterPro" id="IPR008936">
    <property type="entry name" value="Rho_GTPase_activation_prot"/>
</dbReference>
<accession>A0AAW1V2H4</accession>
<comment type="caution">
    <text evidence="2">The sequence shown here is derived from an EMBL/GenBank/DDBJ whole genome shotgun (WGS) entry which is preliminary data.</text>
</comment>
<dbReference type="SUPFAM" id="SSF48350">
    <property type="entry name" value="GTPase activation domain, GAP"/>
    <property type="match status" value="1"/>
</dbReference>
<reference evidence="2 3" key="1">
    <citation type="submission" date="2023-03" db="EMBL/GenBank/DDBJ databases">
        <title>Genome insight into feeding habits of ladybird beetles.</title>
        <authorList>
            <person name="Li H.-S."/>
            <person name="Huang Y.-H."/>
            <person name="Pang H."/>
        </authorList>
    </citation>
    <scope>NUCLEOTIDE SEQUENCE [LARGE SCALE GENOMIC DNA]</scope>
    <source>
        <strain evidence="2">SYSU_2023b</strain>
        <tissue evidence="2">Whole body</tissue>
    </source>
</reference>